<feature type="transmembrane region" description="Helical" evidence="1">
    <location>
        <begin position="63"/>
        <end position="88"/>
    </location>
</feature>
<comment type="caution">
    <text evidence="2">The sequence shown here is derived from an EMBL/GenBank/DDBJ whole genome shotgun (WGS) entry which is preliminary data.</text>
</comment>
<dbReference type="EMBL" id="BAAADD010000010">
    <property type="protein sequence ID" value="GAA0583339.1"/>
    <property type="molecule type" value="Genomic_DNA"/>
</dbReference>
<dbReference type="Proteomes" id="UP001499951">
    <property type="component" value="Unassembled WGS sequence"/>
</dbReference>
<reference evidence="3" key="1">
    <citation type="journal article" date="2019" name="Int. J. Syst. Evol. Microbiol.">
        <title>The Global Catalogue of Microorganisms (GCM) 10K type strain sequencing project: providing services to taxonomists for standard genome sequencing and annotation.</title>
        <authorList>
            <consortium name="The Broad Institute Genomics Platform"/>
            <consortium name="The Broad Institute Genome Sequencing Center for Infectious Disease"/>
            <person name="Wu L."/>
            <person name="Ma J."/>
        </authorList>
    </citation>
    <scope>NUCLEOTIDE SEQUENCE [LARGE SCALE GENOMIC DNA]</scope>
    <source>
        <strain evidence="3">JCM 15089</strain>
    </source>
</reference>
<evidence type="ECO:0000313" key="3">
    <source>
        <dbReference type="Proteomes" id="UP001499951"/>
    </source>
</evidence>
<keyword evidence="1" id="KW-0812">Transmembrane</keyword>
<feature type="transmembrane region" description="Helical" evidence="1">
    <location>
        <begin position="238"/>
        <end position="262"/>
    </location>
</feature>
<sequence>MSSASIPPTQAASDGAAPFVQWSSVIAGAIAAAGISFTLLAFGAGIGLSVVSTAPTWRDSSAWLWILSGLFLILVALCAFGFGGYIAGRMRTAFRTPTVHESEFRDGVHGLVTWGLAILITALIGLAGAAAVTPMMAPSGGTMGPGASTAGENIIASELDELFRSTRNTTDANLLAARRAEASRILLKSNGHVGIGSEERNYLATMVYDRTGLSSDAAAARVERVIAASAQELHRARVAAVLQAFMAAAGLLLGAAVAWYAAVEGGRDRQRGGMPAWNWRAETAGHVHDTRM</sequence>
<name>A0ABP3Q755_9PROT</name>
<dbReference type="RefSeq" id="WP_166937147.1">
    <property type="nucleotide sequence ID" value="NZ_BAAADD010000010.1"/>
</dbReference>
<feature type="transmembrane region" description="Helical" evidence="1">
    <location>
        <begin position="108"/>
        <end position="133"/>
    </location>
</feature>
<evidence type="ECO:0000313" key="2">
    <source>
        <dbReference type="EMBL" id="GAA0583339.1"/>
    </source>
</evidence>
<keyword evidence="1" id="KW-0472">Membrane</keyword>
<accession>A0ABP3Q755</accession>
<evidence type="ECO:0000256" key="1">
    <source>
        <dbReference type="SAM" id="Phobius"/>
    </source>
</evidence>
<protein>
    <submittedName>
        <fullName evidence="2">Uncharacterized protein</fullName>
    </submittedName>
</protein>
<feature type="transmembrane region" description="Helical" evidence="1">
    <location>
        <begin position="25"/>
        <end position="51"/>
    </location>
</feature>
<keyword evidence="1" id="KW-1133">Transmembrane helix</keyword>
<gene>
    <name evidence="2" type="ORF">GCM10008942_35330</name>
</gene>
<organism evidence="2 3">
    <name type="scientific">Rhizomicrobium electricum</name>
    <dbReference type="NCBI Taxonomy" id="480070"/>
    <lineage>
        <taxon>Bacteria</taxon>
        <taxon>Pseudomonadati</taxon>
        <taxon>Pseudomonadota</taxon>
        <taxon>Alphaproteobacteria</taxon>
        <taxon>Micropepsales</taxon>
        <taxon>Micropepsaceae</taxon>
        <taxon>Rhizomicrobium</taxon>
    </lineage>
</organism>
<proteinExistence type="predicted"/>
<keyword evidence="3" id="KW-1185">Reference proteome</keyword>